<evidence type="ECO:0000313" key="12">
    <source>
        <dbReference type="EMBL" id="GJQ11707.1"/>
    </source>
</evidence>
<comment type="catalytic activity">
    <reaction evidence="6">
        <text>Hydrolysis of proteins in presence of ATP.</text>
        <dbReference type="EC" id="3.4.21.53"/>
    </reaction>
</comment>
<comment type="caution">
    <text evidence="12">The sequence shown here is derived from an EMBL/GenBank/DDBJ whole genome shotgun (WGS) entry which is preliminary data.</text>
</comment>
<keyword evidence="4 8" id="KW-0720">Serine protease</keyword>
<dbReference type="GO" id="GO:0004176">
    <property type="term" value="F:ATP-dependent peptidase activity"/>
    <property type="evidence" value="ECO:0007669"/>
    <property type="project" value="UniProtKB-UniRule"/>
</dbReference>
<dbReference type="SUPFAM" id="SSF52540">
    <property type="entry name" value="P-loop containing nucleoside triphosphate hydrolases"/>
    <property type="match status" value="1"/>
</dbReference>
<dbReference type="SUPFAM" id="SSF54211">
    <property type="entry name" value="Ribosomal protein S5 domain 2-like"/>
    <property type="match status" value="1"/>
</dbReference>
<name>A0A9C7UQN4_9RHOD</name>
<evidence type="ECO:0000256" key="3">
    <source>
        <dbReference type="ARBA" id="ARBA00022801"/>
    </source>
</evidence>
<dbReference type="EC" id="3.4.21.53" evidence="7"/>
<dbReference type="AlphaFoldDB" id="A0A9C7UQN4"/>
<reference evidence="12" key="2">
    <citation type="submission" date="2022-01" db="EMBL/GenBank/DDBJ databases">
        <authorList>
            <person name="Hirooka S."/>
            <person name="Miyagishima S.Y."/>
        </authorList>
    </citation>
    <scope>NUCLEOTIDE SEQUENCE</scope>
    <source>
        <strain evidence="12">NBRC 102759</strain>
    </source>
</reference>
<dbReference type="InterPro" id="IPR008269">
    <property type="entry name" value="Lon_proteolytic"/>
</dbReference>
<feature type="compositionally biased region" description="Polar residues" evidence="9">
    <location>
        <begin position="72"/>
        <end position="105"/>
    </location>
</feature>
<feature type="region of interest" description="Disordered" evidence="9">
    <location>
        <begin position="58"/>
        <end position="105"/>
    </location>
</feature>
<dbReference type="InterPro" id="IPR003959">
    <property type="entry name" value="ATPase_AAA_core"/>
</dbReference>
<feature type="domain" description="Lon N-terminal" evidence="11">
    <location>
        <begin position="121"/>
        <end position="368"/>
    </location>
</feature>
<dbReference type="InterPro" id="IPR027417">
    <property type="entry name" value="P-loop_NTPase"/>
</dbReference>
<evidence type="ECO:0000256" key="2">
    <source>
        <dbReference type="ARBA" id="ARBA00022741"/>
    </source>
</evidence>
<keyword evidence="13" id="KW-1185">Reference proteome</keyword>
<dbReference type="GO" id="GO:0006515">
    <property type="term" value="P:protein quality control for misfolded or incompletely synthesized proteins"/>
    <property type="evidence" value="ECO:0007669"/>
    <property type="project" value="TreeGrafter"/>
</dbReference>
<feature type="domain" description="Lon proteolytic" evidence="10">
    <location>
        <begin position="761"/>
        <end position="943"/>
    </location>
</feature>
<evidence type="ECO:0000256" key="8">
    <source>
        <dbReference type="PROSITE-ProRule" id="PRU01122"/>
    </source>
</evidence>
<dbReference type="Pfam" id="PF02190">
    <property type="entry name" value="LON_substr_bdg"/>
    <property type="match status" value="1"/>
</dbReference>
<feature type="active site" evidence="8">
    <location>
        <position position="892"/>
    </location>
</feature>
<dbReference type="GO" id="GO:0003697">
    <property type="term" value="F:single-stranded DNA binding"/>
    <property type="evidence" value="ECO:0007669"/>
    <property type="project" value="TreeGrafter"/>
</dbReference>
<keyword evidence="5" id="KW-0067">ATP-binding</keyword>
<dbReference type="Pfam" id="PF00004">
    <property type="entry name" value="AAA"/>
    <property type="match status" value="1"/>
</dbReference>
<gene>
    <name evidence="12" type="ORF">GpartN1_g3498.t1</name>
</gene>
<dbReference type="Gene3D" id="2.30.130.40">
    <property type="entry name" value="LON domain-like"/>
    <property type="match status" value="1"/>
</dbReference>
<dbReference type="PANTHER" id="PTHR43718">
    <property type="entry name" value="LON PROTEASE"/>
    <property type="match status" value="1"/>
</dbReference>
<dbReference type="SUPFAM" id="SSF88697">
    <property type="entry name" value="PUA domain-like"/>
    <property type="match status" value="1"/>
</dbReference>
<dbReference type="GO" id="GO:0005759">
    <property type="term" value="C:mitochondrial matrix"/>
    <property type="evidence" value="ECO:0007669"/>
    <property type="project" value="TreeGrafter"/>
</dbReference>
<dbReference type="GO" id="GO:0004252">
    <property type="term" value="F:serine-type endopeptidase activity"/>
    <property type="evidence" value="ECO:0007669"/>
    <property type="project" value="UniProtKB-UniRule"/>
</dbReference>
<dbReference type="CDD" id="cd19500">
    <property type="entry name" value="RecA-like_Lon"/>
    <property type="match status" value="1"/>
</dbReference>
<dbReference type="SMART" id="SM00464">
    <property type="entry name" value="LON"/>
    <property type="match status" value="1"/>
</dbReference>
<dbReference type="InterPro" id="IPR020568">
    <property type="entry name" value="Ribosomal_Su5_D2-typ_SF"/>
</dbReference>
<keyword evidence="2" id="KW-0547">Nucleotide-binding</keyword>
<evidence type="ECO:0000256" key="6">
    <source>
        <dbReference type="ARBA" id="ARBA00050665"/>
    </source>
</evidence>
<dbReference type="Gene3D" id="3.30.230.10">
    <property type="match status" value="1"/>
</dbReference>
<dbReference type="NCBIfam" id="TIGR00763">
    <property type="entry name" value="lon"/>
    <property type="match status" value="1"/>
</dbReference>
<organism evidence="12 13">
    <name type="scientific">Galdieria partita</name>
    <dbReference type="NCBI Taxonomy" id="83374"/>
    <lineage>
        <taxon>Eukaryota</taxon>
        <taxon>Rhodophyta</taxon>
        <taxon>Bangiophyceae</taxon>
        <taxon>Galdieriales</taxon>
        <taxon>Galdieriaceae</taxon>
        <taxon>Galdieria</taxon>
    </lineage>
</organism>
<dbReference type="InterPro" id="IPR014721">
    <property type="entry name" value="Ribsml_uS5_D2-typ_fold_subgr"/>
</dbReference>
<dbReference type="GO" id="GO:0007005">
    <property type="term" value="P:mitochondrion organization"/>
    <property type="evidence" value="ECO:0007669"/>
    <property type="project" value="TreeGrafter"/>
</dbReference>
<dbReference type="InterPro" id="IPR004815">
    <property type="entry name" value="Lon_bac/euk-typ"/>
</dbReference>
<dbReference type="Gene3D" id="1.20.58.1480">
    <property type="match status" value="1"/>
</dbReference>
<evidence type="ECO:0000256" key="5">
    <source>
        <dbReference type="ARBA" id="ARBA00022840"/>
    </source>
</evidence>
<feature type="compositionally biased region" description="Basic and acidic residues" evidence="9">
    <location>
        <begin position="58"/>
        <end position="67"/>
    </location>
</feature>
<evidence type="ECO:0000256" key="1">
    <source>
        <dbReference type="ARBA" id="ARBA00022670"/>
    </source>
</evidence>
<dbReference type="InterPro" id="IPR027065">
    <property type="entry name" value="Lon_Prtase"/>
</dbReference>
<dbReference type="GO" id="GO:0016887">
    <property type="term" value="F:ATP hydrolysis activity"/>
    <property type="evidence" value="ECO:0007669"/>
    <property type="project" value="InterPro"/>
</dbReference>
<dbReference type="PROSITE" id="PS51786">
    <property type="entry name" value="LON_PROTEOLYTIC"/>
    <property type="match status" value="1"/>
</dbReference>
<keyword evidence="1 8" id="KW-0645">Protease</keyword>
<protein>
    <recommendedName>
        <fullName evidence="7">endopeptidase La</fullName>
        <ecNumber evidence="7">3.4.21.53</ecNumber>
    </recommendedName>
</protein>
<evidence type="ECO:0000256" key="7">
    <source>
        <dbReference type="ARBA" id="ARBA00066743"/>
    </source>
</evidence>
<dbReference type="InterPro" id="IPR015947">
    <property type="entry name" value="PUA-like_sf"/>
</dbReference>
<evidence type="ECO:0000259" key="11">
    <source>
        <dbReference type="PROSITE" id="PS51787"/>
    </source>
</evidence>
<dbReference type="Gene3D" id="1.10.8.60">
    <property type="match status" value="1"/>
</dbReference>
<dbReference type="SMART" id="SM00382">
    <property type="entry name" value="AAA"/>
    <property type="match status" value="1"/>
</dbReference>
<dbReference type="Gene3D" id="3.40.50.300">
    <property type="entry name" value="P-loop containing nucleotide triphosphate hydrolases"/>
    <property type="match status" value="1"/>
</dbReference>
<evidence type="ECO:0000256" key="4">
    <source>
        <dbReference type="ARBA" id="ARBA00022825"/>
    </source>
</evidence>
<dbReference type="InterPro" id="IPR003111">
    <property type="entry name" value="Lon_prtase_N"/>
</dbReference>
<dbReference type="Pfam" id="PF22667">
    <property type="entry name" value="Lon_lid"/>
    <property type="match status" value="1"/>
</dbReference>
<dbReference type="GO" id="GO:0051131">
    <property type="term" value="P:chaperone-mediated protein complex assembly"/>
    <property type="evidence" value="ECO:0007669"/>
    <property type="project" value="TreeGrafter"/>
</dbReference>
<evidence type="ECO:0000259" key="10">
    <source>
        <dbReference type="PROSITE" id="PS51786"/>
    </source>
</evidence>
<dbReference type="PANTHER" id="PTHR43718:SF2">
    <property type="entry name" value="LON PROTEASE HOMOLOG, MITOCHONDRIAL"/>
    <property type="match status" value="1"/>
</dbReference>
<dbReference type="InterPro" id="IPR003593">
    <property type="entry name" value="AAA+_ATPase"/>
</dbReference>
<sequence>MLSSYYRQTLRQMITFHCSRHNVIQSLRNVIRYDALETFKLPQRSLFQRAGFYCEDNEHSNKDDKKPFNKGAESTGNGDNFSGNNAITPYQPSGKDANSNGESGKNQLLQKFSRPQGPAELPAIPLFRRPLFPGVVAPITVSDPAACETFISLFRSGFRYVGLFLHRNAGQIGAPWSGQVSHETTHSMDSSSIEQKSEVDEETEENQAKNEDSQSTIHQHPLFTNPSELYRVGVLAELFRVIPRSTGIELTFLCHHRIRWTSVGKIKPILYLQTEPIREEPVNIHDPQVRAYALAIVETLKEIMNTGSLYKEQLQLLLESVDVNNPYQLADLGASLTSADPHSLQQVLEAMRLEDRLVKTLNLLKTELETARVQQKINKQVEESVSNAQRRYFLTEQLKYIKKELGLEKDEKETLLTKFRERMEKKAIPKQAKAVIEEELSKLSLLEPASSEYSVSRNYLEWLTSLPWGITTMDKLDLKHAEKVLEEDHYGLKDVKQRILEFIAVGKLKNSIQGKIILFSGPPGVGKTSVGKSIARALGRNFYRFSVGGMSDVSEIKGHRRTYVGAMPGKLIQALKVAGSSNPLIMIDEIDKLGTGFQGSPADALLEVLDREQNSAFLDHYLDIPYDLSQVLFICTANLTEDIPLPLLDRMEHIELPGYVLDEKIAIAKKYLVPKARKESGIKASHVIIRDSALRALAEEYCKEPGVRDLRNKIDAIYRKAALKIAEESSSSQKQKISISQSDLKEYIGTPRFKDWRIYEMTPAGVAIGLSYTRLGGSLLYIEAIDTASGKGSLKTTGRLGQVMTESTDIAYSFAKGYLKTIQAANRFFETASIHLHFPEGASSKEGPSAGCAIVTALLSLAMNIPVSEKLAMTGEITLTGKVLAVGGIREKVMAARQGNMKTVILPAGNKSDWEELDDCVKDGMRGIFVKEYSEVFQVAFPSIRLERKSPKKNSHQEDTSISVVA</sequence>
<dbReference type="OrthoDB" id="2411602at2759"/>
<dbReference type="GO" id="GO:0005524">
    <property type="term" value="F:ATP binding"/>
    <property type="evidence" value="ECO:0007669"/>
    <property type="project" value="UniProtKB-KW"/>
</dbReference>
<reference evidence="12" key="1">
    <citation type="journal article" date="2022" name="Proc. Natl. Acad. Sci. U.S.A.">
        <title>Life cycle and functional genomics of the unicellular red alga Galdieria for elucidating algal and plant evolution and industrial use.</title>
        <authorList>
            <person name="Hirooka S."/>
            <person name="Itabashi T."/>
            <person name="Ichinose T.M."/>
            <person name="Onuma R."/>
            <person name="Fujiwara T."/>
            <person name="Yamashita S."/>
            <person name="Jong L.W."/>
            <person name="Tomita R."/>
            <person name="Iwane A.H."/>
            <person name="Miyagishima S.Y."/>
        </authorList>
    </citation>
    <scope>NUCLEOTIDE SEQUENCE</scope>
    <source>
        <strain evidence="12">NBRC 102759</strain>
    </source>
</reference>
<dbReference type="FunFam" id="3.40.50.300:FF:000021">
    <property type="entry name" value="Lon protease homolog"/>
    <property type="match status" value="1"/>
</dbReference>
<feature type="active site" evidence="8">
    <location>
        <position position="849"/>
    </location>
</feature>
<feature type="region of interest" description="Disordered" evidence="9">
    <location>
        <begin position="175"/>
        <end position="220"/>
    </location>
</feature>
<dbReference type="Pfam" id="PF05362">
    <property type="entry name" value="Lon_C"/>
    <property type="match status" value="1"/>
</dbReference>
<dbReference type="PROSITE" id="PS51787">
    <property type="entry name" value="LON_N"/>
    <property type="match status" value="1"/>
</dbReference>
<keyword evidence="3 8" id="KW-0378">Hydrolase</keyword>
<dbReference type="InterPro" id="IPR046336">
    <property type="entry name" value="Lon_prtase_N_sf"/>
</dbReference>
<comment type="similarity">
    <text evidence="8">Belongs to the peptidase S16 family.</text>
</comment>
<dbReference type="PRINTS" id="PR00830">
    <property type="entry name" value="ENDOLAPTASE"/>
</dbReference>
<dbReference type="FunFam" id="1.20.5.5270:FF:000001">
    <property type="entry name" value="Lon protease homolog, mitochondrial"/>
    <property type="match status" value="1"/>
</dbReference>
<accession>A0A9C7UQN4</accession>
<dbReference type="InterPro" id="IPR054594">
    <property type="entry name" value="Lon_lid"/>
</dbReference>
<evidence type="ECO:0000256" key="9">
    <source>
        <dbReference type="SAM" id="MobiDB-lite"/>
    </source>
</evidence>
<feature type="compositionally biased region" description="Polar residues" evidence="9">
    <location>
        <begin position="178"/>
        <end position="194"/>
    </location>
</feature>
<dbReference type="Proteomes" id="UP001061958">
    <property type="component" value="Unassembled WGS sequence"/>
</dbReference>
<dbReference type="EMBL" id="BQMJ01000026">
    <property type="protein sequence ID" value="GJQ11707.1"/>
    <property type="molecule type" value="Genomic_DNA"/>
</dbReference>
<evidence type="ECO:0000313" key="13">
    <source>
        <dbReference type="Proteomes" id="UP001061958"/>
    </source>
</evidence>
<proteinExistence type="inferred from homology"/>
<dbReference type="Gene3D" id="1.20.5.5270">
    <property type="match status" value="1"/>
</dbReference>